<dbReference type="OrthoDB" id="331600at2759"/>
<evidence type="ECO:0000313" key="7">
    <source>
        <dbReference type="EMBL" id="CAI5760417.1"/>
    </source>
</evidence>
<proteinExistence type="predicted"/>
<feature type="compositionally biased region" description="Acidic residues" evidence="5">
    <location>
        <begin position="440"/>
        <end position="450"/>
    </location>
</feature>
<feature type="region of interest" description="Disordered" evidence="5">
    <location>
        <begin position="440"/>
        <end position="464"/>
    </location>
</feature>
<dbReference type="GO" id="GO:0005847">
    <property type="term" value="C:mRNA cleavage and polyadenylation specificity factor complex"/>
    <property type="evidence" value="ECO:0007669"/>
    <property type="project" value="TreeGrafter"/>
</dbReference>
<evidence type="ECO:0000256" key="4">
    <source>
        <dbReference type="SAM" id="Coils"/>
    </source>
</evidence>
<comment type="subcellular location">
    <subcellularLocation>
        <location evidence="1">Nucleus</location>
    </subcellularLocation>
</comment>
<dbReference type="Proteomes" id="UP001152885">
    <property type="component" value="Unassembled WGS sequence"/>
</dbReference>
<comment type="caution">
    <text evidence="7">The sequence shown here is derived from an EMBL/GenBank/DDBJ whole genome shotgun (WGS) entry which is preliminary data.</text>
</comment>
<reference evidence="7" key="1">
    <citation type="submission" date="2022-12" db="EMBL/GenBank/DDBJ databases">
        <authorList>
            <person name="Brejova B."/>
        </authorList>
    </citation>
    <scope>NUCLEOTIDE SEQUENCE</scope>
</reference>
<dbReference type="PANTHER" id="PTHR15245:SF20">
    <property type="entry name" value="SYMPLEKIN"/>
    <property type="match status" value="1"/>
</dbReference>
<dbReference type="EMBL" id="CANTUO010000006">
    <property type="protein sequence ID" value="CAI5760417.1"/>
    <property type="molecule type" value="Genomic_DNA"/>
</dbReference>
<keyword evidence="3" id="KW-0539">Nucleus</keyword>
<accession>A0A9W4XNF9</accession>
<evidence type="ECO:0000256" key="2">
    <source>
        <dbReference type="ARBA" id="ARBA00022664"/>
    </source>
</evidence>
<dbReference type="Gene3D" id="1.25.10.10">
    <property type="entry name" value="Leucine-rich Repeat Variant"/>
    <property type="match status" value="1"/>
</dbReference>
<organism evidence="7 8">
    <name type="scientific">Candida verbasci</name>
    <dbReference type="NCBI Taxonomy" id="1227364"/>
    <lineage>
        <taxon>Eukaryota</taxon>
        <taxon>Fungi</taxon>
        <taxon>Dikarya</taxon>
        <taxon>Ascomycota</taxon>
        <taxon>Saccharomycotina</taxon>
        <taxon>Pichiomycetes</taxon>
        <taxon>Debaryomycetaceae</taxon>
        <taxon>Candida/Lodderomyces clade</taxon>
        <taxon>Candida</taxon>
    </lineage>
</organism>
<evidence type="ECO:0000259" key="6">
    <source>
        <dbReference type="Pfam" id="PF11935"/>
    </source>
</evidence>
<protein>
    <recommendedName>
        <fullName evidence="6">Symplekin/Pta1 N-terminal domain-containing protein</fullName>
    </recommendedName>
</protein>
<keyword evidence="8" id="KW-1185">Reference proteome</keyword>
<keyword evidence="2" id="KW-0507">mRNA processing</keyword>
<feature type="coiled-coil region" evidence="4">
    <location>
        <begin position="695"/>
        <end position="725"/>
    </location>
</feature>
<name>A0A9W4XNF9_9ASCO</name>
<feature type="domain" description="Symplekin/Pta1 N-terminal" evidence="6">
    <location>
        <begin position="88"/>
        <end position="296"/>
    </location>
</feature>
<dbReference type="InterPro" id="IPR011989">
    <property type="entry name" value="ARM-like"/>
</dbReference>
<evidence type="ECO:0000256" key="5">
    <source>
        <dbReference type="SAM" id="MobiDB-lite"/>
    </source>
</evidence>
<sequence length="727" mass="84368">MNADLIIDSLEKIKSNEMAKPGQYLLLYDKILEVIQKQIGSKSIQLWGIQFMYEKFFLNKELKEQQKVELAIYSLNTLIFYIGLPAQDVTAFKKLIEISSLTYKLIFQYVSENDGETVKPIWNKLVELKNFLTNQYTSTYPLEPSDNAEHDYFRNIGTKLNLLNFLSIVIDYQSRSSIIGDEIVGGLGYSLNNVSETHSLIKHQNMENEALMLLTHVVLKVFELDILITPLLTATINHLIILMKKKPQFTSVICNAINSCNTDQKVMSNYQTVEQFKLAKKYVDRTIKVFIKHCKDKKLIPKQYEIGFNKILNVLIDRGNDVRKKNLFNIPEPELKKRKFEGFYNPSKRIKTMTYKSLYTLNDPNDQINNFDVTTVPSHLLQNLVLNALQKASIPKLNKGLQIIATRYENCVNKPNIPLLPAKPQIKDEIKIDINELAEEVDEEKDDDEKGEFYNPESVYTLPPPETLSFQEKKDHLSIIIKNFIKKANEVYAPYNNANRIDDNNDEDDVDDDEDDDDDDDYSEVNRKLKEVAIKSWKKDTWCLLLARLATRGLKTDGSDSPDDKHKIEMARMIREALFKYFVDHPLQVDLMVVWLSEEWHSDMIQNEAKKIQNKPIHNLGYQSNYFYWTEKIIDQTVTFLDPADKKLFIRLVSDLPELNQTFVKKIISIIKSPELSATGILAATYLLQYRPPVKEMVLNELNEILENENEKEEDKATIKKLIDRYA</sequence>
<keyword evidence="4" id="KW-0175">Coiled coil</keyword>
<feature type="compositionally biased region" description="Acidic residues" evidence="5">
    <location>
        <begin position="504"/>
        <end position="523"/>
    </location>
</feature>
<dbReference type="InterPro" id="IPR032460">
    <property type="entry name" value="Symplekin/Pta1_N"/>
</dbReference>
<dbReference type="PANTHER" id="PTHR15245">
    <property type="entry name" value="SYMPLEKIN-RELATED"/>
    <property type="match status" value="1"/>
</dbReference>
<dbReference type="Pfam" id="PF11935">
    <property type="entry name" value="SYMPK_PTA1_N"/>
    <property type="match status" value="1"/>
</dbReference>
<evidence type="ECO:0000256" key="3">
    <source>
        <dbReference type="ARBA" id="ARBA00023242"/>
    </source>
</evidence>
<dbReference type="GO" id="GO:0006397">
    <property type="term" value="P:mRNA processing"/>
    <property type="evidence" value="ECO:0007669"/>
    <property type="project" value="UniProtKB-KW"/>
</dbReference>
<gene>
    <name evidence="7" type="ORF">CANVERA_P4927</name>
</gene>
<evidence type="ECO:0000313" key="8">
    <source>
        <dbReference type="Proteomes" id="UP001152885"/>
    </source>
</evidence>
<feature type="region of interest" description="Disordered" evidence="5">
    <location>
        <begin position="497"/>
        <end position="523"/>
    </location>
</feature>
<evidence type="ECO:0000256" key="1">
    <source>
        <dbReference type="ARBA" id="ARBA00004123"/>
    </source>
</evidence>
<dbReference type="AlphaFoldDB" id="A0A9W4XNF9"/>
<dbReference type="InterPro" id="IPR021850">
    <property type="entry name" value="Symplekin/Pta1"/>
</dbReference>